<organism evidence="1 2">
    <name type="scientific">Ensete ventricosum</name>
    <name type="common">Abyssinian banana</name>
    <name type="synonym">Musa ensete</name>
    <dbReference type="NCBI Taxonomy" id="4639"/>
    <lineage>
        <taxon>Eukaryota</taxon>
        <taxon>Viridiplantae</taxon>
        <taxon>Streptophyta</taxon>
        <taxon>Embryophyta</taxon>
        <taxon>Tracheophyta</taxon>
        <taxon>Spermatophyta</taxon>
        <taxon>Magnoliopsida</taxon>
        <taxon>Liliopsida</taxon>
        <taxon>Zingiberales</taxon>
        <taxon>Musaceae</taxon>
        <taxon>Ensete</taxon>
    </lineage>
</organism>
<name>A0A426XDR4_ENSVE</name>
<evidence type="ECO:0000313" key="1">
    <source>
        <dbReference type="EMBL" id="RRT37610.1"/>
    </source>
</evidence>
<gene>
    <name evidence="1" type="ORF">B296_00051728</name>
</gene>
<dbReference type="Proteomes" id="UP000287651">
    <property type="component" value="Unassembled WGS sequence"/>
</dbReference>
<evidence type="ECO:0000313" key="2">
    <source>
        <dbReference type="Proteomes" id="UP000287651"/>
    </source>
</evidence>
<reference evidence="1 2" key="1">
    <citation type="journal article" date="2014" name="Agronomy (Basel)">
        <title>A Draft Genome Sequence for Ensete ventricosum, the Drought-Tolerant Tree Against Hunger.</title>
        <authorList>
            <person name="Harrison J."/>
            <person name="Moore K.A."/>
            <person name="Paszkiewicz K."/>
            <person name="Jones T."/>
            <person name="Grant M."/>
            <person name="Ambacheew D."/>
            <person name="Muzemil S."/>
            <person name="Studholme D.J."/>
        </authorList>
    </citation>
    <scope>NUCLEOTIDE SEQUENCE [LARGE SCALE GENOMIC DNA]</scope>
</reference>
<sequence length="137" mass="15246">MAPQHFHVRFRHPPSLLLLDWANRGRAVGEPGLRTTCGGGRVLIVLALESSILLRLITPRQPNPNSSATKPRARSRCGTVDRSMVFTEARPMHVGRFCGSLVLPLARSESRVEHATPPCFGYEPPPHRARSDLVYLF</sequence>
<accession>A0A426XDR4</accession>
<comment type="caution">
    <text evidence="1">The sequence shown here is derived from an EMBL/GenBank/DDBJ whole genome shotgun (WGS) entry which is preliminary data.</text>
</comment>
<protein>
    <submittedName>
        <fullName evidence="1">Uncharacterized protein</fullName>
    </submittedName>
</protein>
<dbReference type="AlphaFoldDB" id="A0A426XDR4"/>
<proteinExistence type="predicted"/>
<dbReference type="EMBL" id="AMZH03022089">
    <property type="protein sequence ID" value="RRT37610.1"/>
    <property type="molecule type" value="Genomic_DNA"/>
</dbReference>